<evidence type="ECO:0000256" key="1">
    <source>
        <dbReference type="SAM" id="MobiDB-lite"/>
    </source>
</evidence>
<sequence length="119" mass="14062">MKKTTSLIVAGVMTSAMLMASSTALADRHGKHHQGGKWDKQELCEQARDGKGPFNREERRAEMEKQRAEMADRLQLTAEQREIWADIHQERQARHQERMDKWQKKMQERCESRKNDKQK</sequence>
<evidence type="ECO:0008006" key="5">
    <source>
        <dbReference type="Google" id="ProtNLM"/>
    </source>
</evidence>
<evidence type="ECO:0000313" key="3">
    <source>
        <dbReference type="EMBL" id="PSF06095.1"/>
    </source>
</evidence>
<evidence type="ECO:0000256" key="2">
    <source>
        <dbReference type="SAM" id="SignalP"/>
    </source>
</evidence>
<keyword evidence="4" id="KW-1185">Reference proteome</keyword>
<proteinExistence type="predicted"/>
<keyword evidence="2" id="KW-0732">Signal</keyword>
<reference evidence="3 4" key="1">
    <citation type="submission" date="2018-03" db="EMBL/GenBank/DDBJ databases">
        <title>Marinobacter brunus sp. nov., a marine bacterium of Gamma-proteobacteria isolated from the surface seawater of the South China Sea.</title>
        <authorList>
            <person name="Cheng H."/>
            <person name="Wu Y.-H."/>
            <person name="Xamxidin M."/>
            <person name="Xu X.-W."/>
        </authorList>
    </citation>
    <scope>NUCLEOTIDE SEQUENCE [LARGE SCALE GENOMIC DNA]</scope>
    <source>
        <strain evidence="3 4">NH169-3</strain>
    </source>
</reference>
<organism evidence="3 4">
    <name type="scientific">Marinobacter fuscus</name>
    <dbReference type="NCBI Taxonomy" id="2109942"/>
    <lineage>
        <taxon>Bacteria</taxon>
        <taxon>Pseudomonadati</taxon>
        <taxon>Pseudomonadota</taxon>
        <taxon>Gammaproteobacteria</taxon>
        <taxon>Pseudomonadales</taxon>
        <taxon>Marinobacteraceae</taxon>
        <taxon>Marinobacter</taxon>
    </lineage>
</organism>
<dbReference type="Proteomes" id="UP000239866">
    <property type="component" value="Unassembled WGS sequence"/>
</dbReference>
<dbReference type="EMBL" id="PXNP01000085">
    <property type="protein sequence ID" value="PSF06095.1"/>
    <property type="molecule type" value="Genomic_DNA"/>
</dbReference>
<feature type="chain" id="PRO_5015413296" description="Zinc resistance-associated protein" evidence="2">
    <location>
        <begin position="27"/>
        <end position="119"/>
    </location>
</feature>
<evidence type="ECO:0000313" key="4">
    <source>
        <dbReference type="Proteomes" id="UP000239866"/>
    </source>
</evidence>
<protein>
    <recommendedName>
        <fullName evidence="5">Zinc resistance-associated protein</fullName>
    </recommendedName>
</protein>
<comment type="caution">
    <text evidence="3">The sequence shown here is derived from an EMBL/GenBank/DDBJ whole genome shotgun (WGS) entry which is preliminary data.</text>
</comment>
<gene>
    <name evidence="3" type="ORF">C7H09_12215</name>
</gene>
<name>A0A2T1K7Q6_9GAMM</name>
<dbReference type="RefSeq" id="WP_106763050.1">
    <property type="nucleotide sequence ID" value="NZ_PXNP01000085.1"/>
</dbReference>
<accession>A0A2T1K7Q6</accession>
<feature type="region of interest" description="Disordered" evidence="1">
    <location>
        <begin position="91"/>
        <end position="119"/>
    </location>
</feature>
<dbReference type="AlphaFoldDB" id="A0A2T1K7Q6"/>
<dbReference type="OrthoDB" id="6372011at2"/>
<feature type="signal peptide" evidence="2">
    <location>
        <begin position="1"/>
        <end position="26"/>
    </location>
</feature>